<evidence type="ECO:0000313" key="3">
    <source>
        <dbReference type="Proteomes" id="UP001151699"/>
    </source>
</evidence>
<feature type="chain" id="PRO_5040489554" evidence="1">
    <location>
        <begin position="18"/>
        <end position="411"/>
    </location>
</feature>
<feature type="signal peptide" evidence="1">
    <location>
        <begin position="1"/>
        <end position="17"/>
    </location>
</feature>
<protein>
    <submittedName>
        <fullName evidence="2">Uncharacterized protein</fullName>
    </submittedName>
</protein>
<dbReference type="AlphaFoldDB" id="A0A9Q0S1E6"/>
<evidence type="ECO:0000313" key="2">
    <source>
        <dbReference type="EMBL" id="KAJ6640291.1"/>
    </source>
</evidence>
<reference evidence="2" key="1">
    <citation type="submission" date="2022-07" db="EMBL/GenBank/DDBJ databases">
        <authorList>
            <person name="Trinca V."/>
            <person name="Uliana J.V.C."/>
            <person name="Torres T.T."/>
            <person name="Ward R.J."/>
            <person name="Monesi N."/>
        </authorList>
    </citation>
    <scope>NUCLEOTIDE SEQUENCE</scope>
    <source>
        <strain evidence="2">HSMRA1968</strain>
        <tissue evidence="2">Whole embryos</tissue>
    </source>
</reference>
<organism evidence="2 3">
    <name type="scientific">Pseudolycoriella hygida</name>
    <dbReference type="NCBI Taxonomy" id="35572"/>
    <lineage>
        <taxon>Eukaryota</taxon>
        <taxon>Metazoa</taxon>
        <taxon>Ecdysozoa</taxon>
        <taxon>Arthropoda</taxon>
        <taxon>Hexapoda</taxon>
        <taxon>Insecta</taxon>
        <taxon>Pterygota</taxon>
        <taxon>Neoptera</taxon>
        <taxon>Endopterygota</taxon>
        <taxon>Diptera</taxon>
        <taxon>Nematocera</taxon>
        <taxon>Sciaroidea</taxon>
        <taxon>Sciaridae</taxon>
        <taxon>Pseudolycoriella</taxon>
    </lineage>
</organism>
<name>A0A9Q0S1E6_9DIPT</name>
<evidence type="ECO:0000256" key="1">
    <source>
        <dbReference type="SAM" id="SignalP"/>
    </source>
</evidence>
<feature type="non-terminal residue" evidence="2">
    <location>
        <position position="1"/>
    </location>
</feature>
<sequence length="411" mass="46433">MLLKIIIFALLFETIAADHENFSVGKVWQIYARNNKLDTCACAEPIWQYGVQELYDGTRKASWEFSGRSREVADVVMNLLKGYIVKLMYFSNSNSTVLTTSSSAILNTMSNCNKFGKSSIVIIREYRPVMPVIVKDLQDVVKKLGNILGLKVTSLFFKAIGDLGSGIDAAKEKKVSFSVGKTWQNYARNNKWNVCASNEPIWQDKVQDYFDGTRKATWKFRGRSYEIADVVMKKFEDYLAKLMYFSNFKPTVLSSSSSALLNSMARCNKLGKSSLIIIREFNVVLPELVKDFKSIVAKLKHVLGIKVSSTFNKAVTDLGDVFTTFMTTFLKERPKKIIYEPVYKSLAFLMNTVALIAETLLEKCNSASTEVQEAVTILSLIFYHFSITVQGISSCVQDYLITKERTIPQNL</sequence>
<dbReference type="EMBL" id="WJQU01000003">
    <property type="protein sequence ID" value="KAJ6640291.1"/>
    <property type="molecule type" value="Genomic_DNA"/>
</dbReference>
<gene>
    <name evidence="2" type="ORF">Bhyg_13041</name>
</gene>
<dbReference type="Proteomes" id="UP001151699">
    <property type="component" value="Chromosome X"/>
</dbReference>
<keyword evidence="1" id="KW-0732">Signal</keyword>
<proteinExistence type="predicted"/>
<comment type="caution">
    <text evidence="2">The sequence shown here is derived from an EMBL/GenBank/DDBJ whole genome shotgun (WGS) entry which is preliminary data.</text>
</comment>
<accession>A0A9Q0S1E6</accession>
<keyword evidence="3" id="KW-1185">Reference proteome</keyword>